<organism evidence="1 2">
    <name type="scientific">Aphanomyces euteiches</name>
    <dbReference type="NCBI Taxonomy" id="100861"/>
    <lineage>
        <taxon>Eukaryota</taxon>
        <taxon>Sar</taxon>
        <taxon>Stramenopiles</taxon>
        <taxon>Oomycota</taxon>
        <taxon>Saprolegniomycetes</taxon>
        <taxon>Saprolegniales</taxon>
        <taxon>Verrucalvaceae</taxon>
        <taxon>Aphanomyces</taxon>
    </lineage>
</organism>
<evidence type="ECO:0000313" key="2">
    <source>
        <dbReference type="Proteomes" id="UP000481153"/>
    </source>
</evidence>
<keyword evidence="2" id="KW-1185">Reference proteome</keyword>
<evidence type="ECO:0000313" key="1">
    <source>
        <dbReference type="EMBL" id="KAF0730192.1"/>
    </source>
</evidence>
<dbReference type="AlphaFoldDB" id="A0A6G0WRY1"/>
<comment type="caution">
    <text evidence="1">The sequence shown here is derived from an EMBL/GenBank/DDBJ whole genome shotgun (WGS) entry which is preliminary data.</text>
</comment>
<proteinExistence type="predicted"/>
<dbReference type="Proteomes" id="UP000481153">
    <property type="component" value="Unassembled WGS sequence"/>
</dbReference>
<gene>
    <name evidence="1" type="ORF">Ae201684_012197</name>
</gene>
<sequence length="93" mass="10130">MSSTTDWFPSIASVLDAKTLDTCCSSLFKLCIEPTSFVLPTGLCVKRPAVVPFLSVATTLLGCDFHLAESEKCCAVYGYLVEALCSFPNIFFF</sequence>
<protein>
    <submittedName>
        <fullName evidence="1">Uncharacterized protein</fullName>
    </submittedName>
</protein>
<dbReference type="EMBL" id="VJMJ01000155">
    <property type="protein sequence ID" value="KAF0730192.1"/>
    <property type="molecule type" value="Genomic_DNA"/>
</dbReference>
<name>A0A6G0WRY1_9STRA</name>
<accession>A0A6G0WRY1</accession>
<reference evidence="1 2" key="1">
    <citation type="submission" date="2019-07" db="EMBL/GenBank/DDBJ databases">
        <title>Genomics analysis of Aphanomyces spp. identifies a new class of oomycete effector associated with host adaptation.</title>
        <authorList>
            <person name="Gaulin E."/>
        </authorList>
    </citation>
    <scope>NUCLEOTIDE SEQUENCE [LARGE SCALE GENOMIC DNA]</scope>
    <source>
        <strain evidence="1 2">ATCC 201684</strain>
    </source>
</reference>